<dbReference type="Proteomes" id="UP000305674">
    <property type="component" value="Unassembled WGS sequence"/>
</dbReference>
<evidence type="ECO:0000313" key="3">
    <source>
        <dbReference type="Proteomes" id="UP000305674"/>
    </source>
</evidence>
<feature type="region of interest" description="Disordered" evidence="1">
    <location>
        <begin position="56"/>
        <end position="114"/>
    </location>
</feature>
<organism evidence="2 3">
    <name type="scientific">Ferrimonas sediminicola</name>
    <dbReference type="NCBI Taxonomy" id="2569538"/>
    <lineage>
        <taxon>Bacteria</taxon>
        <taxon>Pseudomonadati</taxon>
        <taxon>Pseudomonadota</taxon>
        <taxon>Gammaproteobacteria</taxon>
        <taxon>Alteromonadales</taxon>
        <taxon>Ferrimonadaceae</taxon>
        <taxon>Ferrimonas</taxon>
    </lineage>
</organism>
<dbReference type="OrthoDB" id="5772010at2"/>
<evidence type="ECO:0000256" key="1">
    <source>
        <dbReference type="SAM" id="MobiDB-lite"/>
    </source>
</evidence>
<reference evidence="2 3" key="1">
    <citation type="submission" date="2019-04" db="EMBL/GenBank/DDBJ databases">
        <authorList>
            <person name="Hwang J.C."/>
        </authorList>
    </citation>
    <scope>NUCLEOTIDE SEQUENCE [LARGE SCALE GENOMIC DNA]</scope>
    <source>
        <strain evidence="2 3">IMCC35001</strain>
    </source>
</reference>
<protein>
    <submittedName>
        <fullName evidence="2">Uncharacterized protein</fullName>
    </submittedName>
</protein>
<dbReference type="AlphaFoldDB" id="A0A4U1BK41"/>
<name>A0A4U1BK41_9GAMM</name>
<dbReference type="RefSeq" id="WP_136851854.1">
    <property type="nucleotide sequence ID" value="NZ_SWCI01000002.1"/>
</dbReference>
<keyword evidence="3" id="KW-1185">Reference proteome</keyword>
<evidence type="ECO:0000313" key="2">
    <source>
        <dbReference type="EMBL" id="TKB50460.1"/>
    </source>
</evidence>
<feature type="compositionally biased region" description="Polar residues" evidence="1">
    <location>
        <begin position="104"/>
        <end position="114"/>
    </location>
</feature>
<gene>
    <name evidence="2" type="ORF">FCL40_04710</name>
</gene>
<accession>A0A4U1BK41</accession>
<sequence>MSKLNKEEVLQQLNDAYLAKHGKAPTIEQKGSWFKVDGGKSLRLGDLAEMVSELTGGAAAADTAPKAEPKKSAPAKKAAAPKKAAKASGNGGLSPKQLWAQKLAQGSTLPRGQR</sequence>
<proteinExistence type="predicted"/>
<comment type="caution">
    <text evidence="2">The sequence shown here is derived from an EMBL/GenBank/DDBJ whole genome shotgun (WGS) entry which is preliminary data.</text>
</comment>
<dbReference type="EMBL" id="SWCI01000002">
    <property type="protein sequence ID" value="TKB50460.1"/>
    <property type="molecule type" value="Genomic_DNA"/>
</dbReference>